<name>A0A154BNR6_ANASB</name>
<dbReference type="InterPro" id="IPR003607">
    <property type="entry name" value="HD/PDEase_dom"/>
</dbReference>
<dbReference type="OrthoDB" id="9804747at2"/>
<feature type="domain" description="HD-GYP" evidence="1">
    <location>
        <begin position="211"/>
        <end position="407"/>
    </location>
</feature>
<keyword evidence="3" id="KW-1185">Reference proteome</keyword>
<accession>A0A154BNR6</accession>
<dbReference type="RefSeq" id="WP_066243154.1">
    <property type="nucleotide sequence ID" value="NZ_LSGP01000020.1"/>
</dbReference>
<dbReference type="Proteomes" id="UP000076268">
    <property type="component" value="Unassembled WGS sequence"/>
</dbReference>
<reference evidence="2 3" key="1">
    <citation type="submission" date="2016-02" db="EMBL/GenBank/DDBJ databases">
        <title>Anaerosporomusa subterraneum gen. nov., sp. nov., a spore-forming obligate anaerobe isolated from saprolite.</title>
        <authorList>
            <person name="Choi J.K."/>
            <person name="Shah M."/>
            <person name="Yee N."/>
        </authorList>
    </citation>
    <scope>NUCLEOTIDE SEQUENCE [LARGE SCALE GENOMIC DNA]</scope>
    <source>
        <strain evidence="2 3">RU4</strain>
    </source>
</reference>
<dbReference type="Gene3D" id="1.10.3210.10">
    <property type="entry name" value="Hypothetical protein af1432"/>
    <property type="match status" value="2"/>
</dbReference>
<dbReference type="STRING" id="1794912.AXX12_10505"/>
<evidence type="ECO:0000313" key="2">
    <source>
        <dbReference type="EMBL" id="KYZ75637.1"/>
    </source>
</evidence>
<dbReference type="CDD" id="cd00077">
    <property type="entry name" value="HDc"/>
    <property type="match status" value="2"/>
</dbReference>
<dbReference type="InterPro" id="IPR006674">
    <property type="entry name" value="HD_domain"/>
</dbReference>
<sequence>MIREMQIPILQLVSSIASTTDLMSPLLANHHKLVAYIAFCISKELGFSHKERKNILLAGALHDLGALSLTDRVKVLDFEVKDPHRHAEVGYRLLKLLDPFDGISDIVRYHHVSWHHGKGCEHEGGKAPEHSHIIHLADRIAVLINQDVDLSEQANAIVAKVGELSGTEFKPEHVEAFSGLAAKEYFWLDIRHRLTASFLQRLVKDETAIFDNQGLTRLAQFFAQMIDFRSPFTATHSTGVAASAVAIAELMAFSEQECLTMQIAGYLHDLGKLAVPTEILEKPGKLTADEWRIIKAHTYHGYRTLEPIADLKTINAWGSFHHERLDGKGYPFHLNRNCLSLGSRIMAVADIFTAVTEDRPYRKGMTNSEVMKIIKQHCLDGALDANVVATLEKYFDDINYRRITAQDASISDYKFFIAQ</sequence>
<evidence type="ECO:0000259" key="1">
    <source>
        <dbReference type="PROSITE" id="PS51832"/>
    </source>
</evidence>
<dbReference type="SUPFAM" id="SSF109604">
    <property type="entry name" value="HD-domain/PDEase-like"/>
    <property type="match status" value="2"/>
</dbReference>
<gene>
    <name evidence="2" type="ORF">AXX12_10505</name>
</gene>
<dbReference type="InterPro" id="IPR037522">
    <property type="entry name" value="HD_GYP_dom"/>
</dbReference>
<protein>
    <recommendedName>
        <fullName evidence="1">HD-GYP domain-containing protein</fullName>
    </recommendedName>
</protein>
<dbReference type="PANTHER" id="PTHR43155:SF1">
    <property type="entry name" value="3'3'-CGAMP-SPECIFIC PHOSPHODIESTERASE 1"/>
    <property type="match status" value="1"/>
</dbReference>
<evidence type="ECO:0000313" key="3">
    <source>
        <dbReference type="Proteomes" id="UP000076268"/>
    </source>
</evidence>
<dbReference type="PROSITE" id="PS51832">
    <property type="entry name" value="HD_GYP"/>
    <property type="match status" value="1"/>
</dbReference>
<dbReference type="PANTHER" id="PTHR43155">
    <property type="entry name" value="CYCLIC DI-GMP PHOSPHODIESTERASE PA4108-RELATED"/>
    <property type="match status" value="1"/>
</dbReference>
<dbReference type="Pfam" id="PF13487">
    <property type="entry name" value="HD_5"/>
    <property type="match status" value="1"/>
</dbReference>
<comment type="caution">
    <text evidence="2">The sequence shown here is derived from an EMBL/GenBank/DDBJ whole genome shotgun (WGS) entry which is preliminary data.</text>
</comment>
<organism evidence="2 3">
    <name type="scientific">Anaerosporomusa subterranea</name>
    <dbReference type="NCBI Taxonomy" id="1794912"/>
    <lineage>
        <taxon>Bacteria</taxon>
        <taxon>Bacillati</taxon>
        <taxon>Bacillota</taxon>
        <taxon>Negativicutes</taxon>
        <taxon>Acetonemataceae</taxon>
        <taxon>Anaerosporomusa</taxon>
    </lineage>
</organism>
<dbReference type="EMBL" id="LSGP01000020">
    <property type="protein sequence ID" value="KYZ75637.1"/>
    <property type="molecule type" value="Genomic_DNA"/>
</dbReference>
<dbReference type="AlphaFoldDB" id="A0A154BNR6"/>
<dbReference type="SMART" id="SM00471">
    <property type="entry name" value="HDc"/>
    <property type="match status" value="2"/>
</dbReference>
<proteinExistence type="predicted"/>
<dbReference type="Pfam" id="PF01966">
    <property type="entry name" value="HD"/>
    <property type="match status" value="1"/>
</dbReference>